<comment type="caution">
    <text evidence="10">The sequence shown here is derived from an EMBL/GenBank/DDBJ whole genome shotgun (WGS) entry which is preliminary data.</text>
</comment>
<protein>
    <recommendedName>
        <fullName evidence="2 6">Adenylyl-sulfate kinase</fullName>
        <ecNumber evidence="2 6">2.7.1.25</ecNumber>
    </recommendedName>
    <alternativeName>
        <fullName evidence="6">APS kinase</fullName>
    </alternativeName>
    <alternativeName>
        <fullName evidence="6">ATP adenosine-5'-phosphosulfate 3'-phosphotransferase</fullName>
    </alternativeName>
    <alternativeName>
        <fullName evidence="6">Adenosine-5'-phosphosulfate kinase</fullName>
    </alternativeName>
</protein>
<evidence type="ECO:0000256" key="4">
    <source>
        <dbReference type="ARBA" id="ARBA00022741"/>
    </source>
</evidence>
<keyword evidence="6" id="KW-0597">Phosphoprotein</keyword>
<dbReference type="GO" id="GO:0004781">
    <property type="term" value="F:sulfate adenylyltransferase (ATP) activity"/>
    <property type="evidence" value="ECO:0007669"/>
    <property type="project" value="TreeGrafter"/>
</dbReference>
<evidence type="ECO:0000256" key="5">
    <source>
        <dbReference type="ARBA" id="ARBA00022840"/>
    </source>
</evidence>
<dbReference type="PANTHER" id="PTHR42700:SF1">
    <property type="entry name" value="SULFATE ADENYLYLTRANSFERASE"/>
    <property type="match status" value="1"/>
</dbReference>
<evidence type="ECO:0000259" key="8">
    <source>
        <dbReference type="Pfam" id="PF01583"/>
    </source>
</evidence>
<evidence type="ECO:0000256" key="3">
    <source>
        <dbReference type="ARBA" id="ARBA00022679"/>
    </source>
</evidence>
<comment type="function">
    <text evidence="6 7">Catalyzes the synthesis of activated sulfate.</text>
</comment>
<dbReference type="NCBIfam" id="TIGR00455">
    <property type="entry name" value="apsK"/>
    <property type="match status" value="1"/>
</dbReference>
<sequence length="182" mass="20240">MRLAASHPALRHHEQRVYWLTGLSGAGKTTLAYALRDRLEHDGYRCAVLDGDELRKGINSNLGFSEYDRTENVRRVAEIATLFRQSGCVVIVAVISPTSAQREMARQIVGEGFTEVFVDTPLDVCESRDPKGHYRRARQGRLTGFTGVSAKYVPPQHAEIVIRTTTTPINEAVEQLIAFEAA</sequence>
<evidence type="ECO:0000313" key="9">
    <source>
        <dbReference type="EMBL" id="OAJ62274.1"/>
    </source>
</evidence>
<feature type="active site" description="Phosphoserine intermediate" evidence="6">
    <location>
        <position position="96"/>
    </location>
</feature>
<gene>
    <name evidence="6" type="primary">cysC</name>
    <name evidence="9" type="ORF">A6V36_22060</name>
    <name evidence="10" type="ORF">A6V37_14375</name>
</gene>
<dbReference type="GO" id="GO:0005737">
    <property type="term" value="C:cytoplasm"/>
    <property type="evidence" value="ECO:0007669"/>
    <property type="project" value="TreeGrafter"/>
</dbReference>
<evidence type="ECO:0000313" key="11">
    <source>
        <dbReference type="Proteomes" id="UP000077961"/>
    </source>
</evidence>
<dbReference type="InterPro" id="IPR027417">
    <property type="entry name" value="P-loop_NTPase"/>
</dbReference>
<proteinExistence type="inferred from homology"/>
<accession>A0A1A9NHC0</accession>
<dbReference type="NCBIfam" id="NF003013">
    <property type="entry name" value="PRK03846.1"/>
    <property type="match status" value="1"/>
</dbReference>
<comment type="pathway">
    <text evidence="6 7">Sulfur metabolism; hydrogen sulfide biosynthesis; sulfite from sulfate: step 2/3.</text>
</comment>
<dbReference type="STRING" id="1462993.A6V36_22060"/>
<evidence type="ECO:0000256" key="7">
    <source>
        <dbReference type="RuleBase" id="RU004347"/>
    </source>
</evidence>
<dbReference type="GO" id="GO:0019379">
    <property type="term" value="P:sulfate assimilation, phosphoadenylyl sulfate reduction by phosphoadenylyl-sulfate reductase (thioredoxin)"/>
    <property type="evidence" value="ECO:0007669"/>
    <property type="project" value="TreeGrafter"/>
</dbReference>
<dbReference type="EMBL" id="LXJZ01000061">
    <property type="protein sequence ID" value="OAJ62274.1"/>
    <property type="molecule type" value="Genomic_DNA"/>
</dbReference>
<dbReference type="UniPathway" id="UPA00140">
    <property type="reaction ID" value="UER00205"/>
</dbReference>
<dbReference type="AlphaFoldDB" id="A0A1A9NHC0"/>
<feature type="binding site" evidence="6">
    <location>
        <begin position="22"/>
        <end position="29"/>
    </location>
    <ligand>
        <name>ATP</name>
        <dbReference type="ChEBI" id="CHEBI:30616"/>
    </ligand>
</feature>
<dbReference type="EMBL" id="LXKA01000033">
    <property type="protein sequence ID" value="OAJ65508.1"/>
    <property type="molecule type" value="Genomic_DNA"/>
</dbReference>
<name>A0A1A9NHC0_9BURK</name>
<dbReference type="InterPro" id="IPR050512">
    <property type="entry name" value="Sulf_AdTrans/APS_kinase"/>
</dbReference>
<dbReference type="CDD" id="cd02027">
    <property type="entry name" value="APSK"/>
    <property type="match status" value="1"/>
</dbReference>
<organism evidence="10 12">
    <name type="scientific">Paraburkholderia ginsengiterrae</name>
    <dbReference type="NCBI Taxonomy" id="1462993"/>
    <lineage>
        <taxon>Bacteria</taxon>
        <taxon>Pseudomonadati</taxon>
        <taxon>Pseudomonadota</taxon>
        <taxon>Betaproteobacteria</taxon>
        <taxon>Burkholderiales</taxon>
        <taxon>Burkholderiaceae</taxon>
        <taxon>Paraburkholderia</taxon>
    </lineage>
</organism>
<keyword evidence="4 6" id="KW-0547">Nucleotide-binding</keyword>
<feature type="domain" description="APS kinase" evidence="8">
    <location>
        <begin position="17"/>
        <end position="162"/>
    </location>
</feature>
<comment type="catalytic activity">
    <reaction evidence="1 6 7">
        <text>adenosine 5'-phosphosulfate + ATP = 3'-phosphoadenylyl sulfate + ADP + H(+)</text>
        <dbReference type="Rhea" id="RHEA:24152"/>
        <dbReference type="ChEBI" id="CHEBI:15378"/>
        <dbReference type="ChEBI" id="CHEBI:30616"/>
        <dbReference type="ChEBI" id="CHEBI:58243"/>
        <dbReference type="ChEBI" id="CHEBI:58339"/>
        <dbReference type="ChEBI" id="CHEBI:456216"/>
        <dbReference type="EC" id="2.7.1.25"/>
    </reaction>
</comment>
<keyword evidence="5 6" id="KW-0067">ATP-binding</keyword>
<dbReference type="GO" id="GO:0005524">
    <property type="term" value="F:ATP binding"/>
    <property type="evidence" value="ECO:0007669"/>
    <property type="project" value="UniProtKB-UniRule"/>
</dbReference>
<comment type="similarity">
    <text evidence="6 7">Belongs to the APS kinase family.</text>
</comment>
<dbReference type="Gene3D" id="3.40.50.300">
    <property type="entry name" value="P-loop containing nucleotide triphosphate hydrolases"/>
    <property type="match status" value="1"/>
</dbReference>
<keyword evidence="11" id="KW-1185">Reference proteome</keyword>
<evidence type="ECO:0000256" key="1">
    <source>
        <dbReference type="ARBA" id="ARBA00001823"/>
    </source>
</evidence>
<dbReference type="GO" id="GO:0010134">
    <property type="term" value="P:sulfate assimilation via adenylyl sulfate reduction"/>
    <property type="evidence" value="ECO:0007669"/>
    <property type="project" value="TreeGrafter"/>
</dbReference>
<evidence type="ECO:0000313" key="12">
    <source>
        <dbReference type="Proteomes" id="UP000078116"/>
    </source>
</evidence>
<dbReference type="GO" id="GO:0004020">
    <property type="term" value="F:adenylylsulfate kinase activity"/>
    <property type="evidence" value="ECO:0007669"/>
    <property type="project" value="UniProtKB-UniRule"/>
</dbReference>
<dbReference type="SUPFAM" id="SSF52540">
    <property type="entry name" value="P-loop containing nucleoside triphosphate hydrolases"/>
    <property type="match status" value="1"/>
</dbReference>
<evidence type="ECO:0000313" key="10">
    <source>
        <dbReference type="EMBL" id="OAJ65508.1"/>
    </source>
</evidence>
<dbReference type="Pfam" id="PF01583">
    <property type="entry name" value="APS_kinase"/>
    <property type="match status" value="1"/>
</dbReference>
<evidence type="ECO:0000256" key="2">
    <source>
        <dbReference type="ARBA" id="ARBA00012121"/>
    </source>
</evidence>
<dbReference type="EC" id="2.7.1.25" evidence="2 6"/>
<dbReference type="Proteomes" id="UP000077961">
    <property type="component" value="Unassembled WGS sequence"/>
</dbReference>
<keyword evidence="6 7" id="KW-0418">Kinase</keyword>
<keyword evidence="3 6" id="KW-0808">Transferase</keyword>
<dbReference type="HAMAP" id="MF_00065">
    <property type="entry name" value="Adenylyl_sulf_kinase"/>
    <property type="match status" value="1"/>
</dbReference>
<dbReference type="Proteomes" id="UP000078116">
    <property type="component" value="Unassembled WGS sequence"/>
</dbReference>
<dbReference type="PANTHER" id="PTHR42700">
    <property type="entry name" value="SULFATE ADENYLYLTRANSFERASE"/>
    <property type="match status" value="1"/>
</dbReference>
<dbReference type="InterPro" id="IPR059117">
    <property type="entry name" value="APS_kinase_dom"/>
</dbReference>
<dbReference type="InterPro" id="IPR002891">
    <property type="entry name" value="APS"/>
</dbReference>
<evidence type="ECO:0000256" key="6">
    <source>
        <dbReference type="HAMAP-Rule" id="MF_00065"/>
    </source>
</evidence>
<reference evidence="11 12" key="1">
    <citation type="submission" date="2016-04" db="EMBL/GenBank/DDBJ databases">
        <title>Reclassification of Paraburkholderia panaciterrae (Farh et al. 2015) Dobritsa &amp; Samadpour 2016 as a later homotypic synonym of Paraburkholderia ginsengiterrae (Farh et al. 2015) Dobritsa &amp; Samadpour 2016.</title>
        <authorList>
            <person name="Dobritsa A.P."/>
            <person name="Kutumbaka K."/>
            <person name="Samadpour M."/>
        </authorList>
    </citation>
    <scope>NUCLEOTIDE SEQUENCE [LARGE SCALE GENOMIC DNA]</scope>
    <source>
        <strain evidence="10 12">DCY85</strain>
        <strain evidence="9 11">DCY85-1</strain>
    </source>
</reference>
<dbReference type="GO" id="GO:0070814">
    <property type="term" value="P:hydrogen sulfide biosynthetic process"/>
    <property type="evidence" value="ECO:0007669"/>
    <property type="project" value="UniProtKB-UniRule"/>
</dbReference>